<dbReference type="EMBL" id="CP091139">
    <property type="protein sequence ID" value="UUT35109.1"/>
    <property type="molecule type" value="Genomic_DNA"/>
</dbReference>
<protein>
    <submittedName>
        <fullName evidence="1">Uncharacterized protein</fullName>
    </submittedName>
</protein>
<keyword evidence="2" id="KW-1185">Reference proteome</keyword>
<dbReference type="Proteomes" id="UP001054811">
    <property type="component" value="Chromosome"/>
</dbReference>
<evidence type="ECO:0000313" key="1">
    <source>
        <dbReference type="EMBL" id="UUT35109.1"/>
    </source>
</evidence>
<sequence>MRDLDGDDADLLTVGSDETDLGDADALVGAGIADAELLFRAVEWLRNADASR</sequence>
<gene>
    <name evidence="1" type="ORF">L2X98_33140</name>
</gene>
<name>A0ABY5NJ04_9MICO</name>
<proteinExistence type="predicted"/>
<evidence type="ECO:0000313" key="2">
    <source>
        <dbReference type="Proteomes" id="UP001054811"/>
    </source>
</evidence>
<dbReference type="RefSeq" id="WP_259611656.1">
    <property type="nucleotide sequence ID" value="NZ_CP091139.2"/>
</dbReference>
<reference evidence="1" key="1">
    <citation type="submission" date="2022-01" db="EMBL/GenBank/DDBJ databases">
        <title>Microbacterium eymi and Microbacterium rhizovicinus sp. nov., isolated from the rhizospheric soil of Elymus tsukushiensis, a plant native to the Dokdo Islands, Republic of Korea.</title>
        <authorList>
            <person name="Hwang Y.J."/>
        </authorList>
    </citation>
    <scope>NUCLEOTIDE SEQUENCE</scope>
    <source>
        <strain evidence="1">KUDC0405</strain>
    </source>
</reference>
<accession>A0ABY5NJ04</accession>
<organism evidence="1 2">
    <name type="scientific">Microbacterium elymi</name>
    <dbReference type="NCBI Taxonomy" id="2909587"/>
    <lineage>
        <taxon>Bacteria</taxon>
        <taxon>Bacillati</taxon>
        <taxon>Actinomycetota</taxon>
        <taxon>Actinomycetes</taxon>
        <taxon>Micrococcales</taxon>
        <taxon>Microbacteriaceae</taxon>
        <taxon>Microbacterium</taxon>
    </lineage>
</organism>